<sequence>MDNLATPVEMVDDIMKYPEQMPSICAEAFNGLLMMANMLENEKTTCYQQVG</sequence>
<reference evidence="1 2" key="1">
    <citation type="submission" date="2019-06" db="EMBL/GenBank/DDBJ databases">
        <title>Whole genome shotgun sequence of Brevibacillus reuszeri NBRC 15719.</title>
        <authorList>
            <person name="Hosoyama A."/>
            <person name="Uohara A."/>
            <person name="Ohji S."/>
            <person name="Ichikawa N."/>
        </authorList>
    </citation>
    <scope>NUCLEOTIDE SEQUENCE [LARGE SCALE GENOMIC DNA]</scope>
    <source>
        <strain evidence="1 2">NBRC 15719</strain>
    </source>
</reference>
<proteinExistence type="predicted"/>
<protein>
    <submittedName>
        <fullName evidence="1">Uncharacterized protein</fullName>
    </submittedName>
</protein>
<organism evidence="1 2">
    <name type="scientific">Brevibacillus reuszeri</name>
    <dbReference type="NCBI Taxonomy" id="54915"/>
    <lineage>
        <taxon>Bacteria</taxon>
        <taxon>Bacillati</taxon>
        <taxon>Bacillota</taxon>
        <taxon>Bacilli</taxon>
        <taxon>Bacillales</taxon>
        <taxon>Paenibacillaceae</taxon>
        <taxon>Brevibacillus</taxon>
    </lineage>
</organism>
<dbReference type="Proteomes" id="UP000319578">
    <property type="component" value="Unassembled WGS sequence"/>
</dbReference>
<evidence type="ECO:0000313" key="2">
    <source>
        <dbReference type="Proteomes" id="UP000319578"/>
    </source>
</evidence>
<accession>A0ABQ0TM69</accession>
<dbReference type="RefSeq" id="WP_161807325.1">
    <property type="nucleotide sequence ID" value="NZ_BJON01000009.1"/>
</dbReference>
<keyword evidence="2" id="KW-1185">Reference proteome</keyword>
<comment type="caution">
    <text evidence="1">The sequence shown here is derived from an EMBL/GenBank/DDBJ whole genome shotgun (WGS) entry which is preliminary data.</text>
</comment>
<gene>
    <name evidence="1" type="ORF">BRE01_26910</name>
</gene>
<name>A0ABQ0TM69_9BACL</name>
<dbReference type="EMBL" id="BJON01000009">
    <property type="protein sequence ID" value="GED68989.1"/>
    <property type="molecule type" value="Genomic_DNA"/>
</dbReference>
<evidence type="ECO:0000313" key="1">
    <source>
        <dbReference type="EMBL" id="GED68989.1"/>
    </source>
</evidence>